<keyword evidence="5" id="KW-1185">Reference proteome</keyword>
<comment type="caution">
    <text evidence="4">The sequence shown here is derived from an EMBL/GenBank/DDBJ whole genome shotgun (WGS) entry which is preliminary data.</text>
</comment>
<dbReference type="GO" id="GO:0004722">
    <property type="term" value="F:protein serine/threonine phosphatase activity"/>
    <property type="evidence" value="ECO:0007669"/>
    <property type="project" value="InterPro"/>
</dbReference>
<dbReference type="SMART" id="SM00331">
    <property type="entry name" value="PP2C_SIG"/>
    <property type="match status" value="1"/>
</dbReference>
<feature type="region of interest" description="Disordered" evidence="1">
    <location>
        <begin position="459"/>
        <end position="527"/>
    </location>
</feature>
<sequence>MTESRTLNYAACSDKGLVRGNNEDSAYAGPRLLALADGMGGHAAGEVASQFLINSLSPLDTPLIDDPEQRERLVTLLATAADEGNQAIAAHVDEHPNLEGMGCTLTAMLFRADEVGVCHIGDSRGYLLRDGELTQITKDDTFVQSLVDEGKLDASDVSSHPQRSLILKALTGRPVEPTLFTEKTQIGDRFMLCSDGLSDPVSYETIQEILSTGTPDKAARKLVEMALRGGGPDNVTVVVADVVGFDEEANAPVDSSITLPTAPVLAGAVGNQLEEFPRPNSSAARAAAIKGLSTTNSRPRAAAEPVPESAGAAEADQGGHSGDNGTDGKKSRKGMWVTLSIILVLLLAAGATGVVMYQRIKDTYYVAQQDDQIIIRNGTNSTVLGFALNTVYQRACLDSSGKVTLIDPNSTDNCHRFLTSDLTPAARGALEDLPEGSYNSAESQITRLASQTLPVCVTRVPSNGADRAPGDKPSDKPSSSASPSAAPSASASASPSAQPGDSSASPSSTQAAPEDLTTPGVSCREVK</sequence>
<dbReference type="InterPro" id="IPR001932">
    <property type="entry name" value="PPM-type_phosphatase-like_dom"/>
</dbReference>
<dbReference type="InterPro" id="IPR036457">
    <property type="entry name" value="PPM-type-like_dom_sf"/>
</dbReference>
<accession>A0A418Q8V4</accession>
<dbReference type="PROSITE" id="PS51746">
    <property type="entry name" value="PPM_2"/>
    <property type="match status" value="1"/>
</dbReference>
<dbReference type="PANTHER" id="PTHR47992">
    <property type="entry name" value="PROTEIN PHOSPHATASE"/>
    <property type="match status" value="1"/>
</dbReference>
<dbReference type="Proteomes" id="UP000285278">
    <property type="component" value="Unassembled WGS sequence"/>
</dbReference>
<dbReference type="RefSeq" id="WP_119664312.1">
    <property type="nucleotide sequence ID" value="NZ_JAQPSN010000004.1"/>
</dbReference>
<proteinExistence type="predicted"/>
<keyword evidence="2" id="KW-1133">Transmembrane helix</keyword>
<dbReference type="InterPro" id="IPR015655">
    <property type="entry name" value="PP2C"/>
</dbReference>
<dbReference type="Gene3D" id="3.60.40.10">
    <property type="entry name" value="PPM-type phosphatase domain"/>
    <property type="match status" value="1"/>
</dbReference>
<dbReference type="CDD" id="cd00143">
    <property type="entry name" value="PP2Cc"/>
    <property type="match status" value="1"/>
</dbReference>
<reference evidence="4 5" key="1">
    <citation type="submission" date="2018-09" db="EMBL/GenBank/DDBJ databases">
        <title>Optimization and identification of Corynebacterium falsenii FN1-14 from fish paste.</title>
        <authorList>
            <person name="Daroonpunt R."/>
            <person name="Tanasupawat S."/>
        </authorList>
    </citation>
    <scope>NUCLEOTIDE SEQUENCE [LARGE SCALE GENOMIC DNA]</scope>
    <source>
        <strain evidence="4 5">FN1-14</strain>
    </source>
</reference>
<feature type="domain" description="PPM-type phosphatase" evidence="3">
    <location>
        <begin position="8"/>
        <end position="242"/>
    </location>
</feature>
<evidence type="ECO:0000256" key="2">
    <source>
        <dbReference type="SAM" id="Phobius"/>
    </source>
</evidence>
<dbReference type="STRING" id="1451189.CFAL_00220"/>
<feature type="region of interest" description="Disordered" evidence="1">
    <location>
        <begin position="291"/>
        <end position="330"/>
    </location>
</feature>
<feature type="transmembrane region" description="Helical" evidence="2">
    <location>
        <begin position="334"/>
        <end position="357"/>
    </location>
</feature>
<organism evidence="4 5">
    <name type="scientific">Corynebacterium falsenii</name>
    <dbReference type="NCBI Taxonomy" id="108486"/>
    <lineage>
        <taxon>Bacteria</taxon>
        <taxon>Bacillati</taxon>
        <taxon>Actinomycetota</taxon>
        <taxon>Actinomycetes</taxon>
        <taxon>Mycobacteriales</taxon>
        <taxon>Corynebacteriaceae</taxon>
        <taxon>Corynebacterium</taxon>
    </lineage>
</organism>
<evidence type="ECO:0000256" key="1">
    <source>
        <dbReference type="SAM" id="MobiDB-lite"/>
    </source>
</evidence>
<protein>
    <submittedName>
        <fullName evidence="4">Serine/threonine-protein phosphatase</fullName>
    </submittedName>
</protein>
<dbReference type="AlphaFoldDB" id="A0A418Q8V4"/>
<keyword evidence="2" id="KW-0812">Transmembrane</keyword>
<evidence type="ECO:0000259" key="3">
    <source>
        <dbReference type="PROSITE" id="PS51746"/>
    </source>
</evidence>
<keyword evidence="2" id="KW-0472">Membrane</keyword>
<feature type="compositionally biased region" description="Low complexity" evidence="1">
    <location>
        <begin position="476"/>
        <end position="513"/>
    </location>
</feature>
<name>A0A418Q8V4_9CORY</name>
<evidence type="ECO:0000313" key="5">
    <source>
        <dbReference type="Proteomes" id="UP000285278"/>
    </source>
</evidence>
<dbReference type="Pfam" id="PF13672">
    <property type="entry name" value="PP2C_2"/>
    <property type="match status" value="1"/>
</dbReference>
<dbReference type="SMART" id="SM00332">
    <property type="entry name" value="PP2Cc"/>
    <property type="match status" value="1"/>
</dbReference>
<gene>
    <name evidence="4" type="ORF">D3M95_02270</name>
</gene>
<dbReference type="SUPFAM" id="SSF81606">
    <property type="entry name" value="PP2C-like"/>
    <property type="match status" value="1"/>
</dbReference>
<evidence type="ECO:0000313" key="4">
    <source>
        <dbReference type="EMBL" id="RIX36137.1"/>
    </source>
</evidence>
<dbReference type="EMBL" id="QXJK01000002">
    <property type="protein sequence ID" value="RIX36137.1"/>
    <property type="molecule type" value="Genomic_DNA"/>
</dbReference>
<dbReference type="OrthoDB" id="9801841at2"/>